<reference evidence="2 3" key="1">
    <citation type="journal article" date="2023" name="Insect Mol. Biol.">
        <title>Genome sequencing provides insights into the evolution of gene families encoding plant cell wall-degrading enzymes in longhorned beetles.</title>
        <authorList>
            <person name="Shin N.R."/>
            <person name="Okamura Y."/>
            <person name="Kirsch R."/>
            <person name="Pauchet Y."/>
        </authorList>
    </citation>
    <scope>NUCLEOTIDE SEQUENCE [LARGE SCALE GENOMIC DNA]</scope>
    <source>
        <strain evidence="2">EAD_L_NR</strain>
    </source>
</reference>
<sequence>MFFSCSLRNQTVIIYLPNFHVATVRCVYILNRRQVPIGIKKPDCSLILKVWPSRTVFSYQNNKSDKLPLEKIRENLQTQLSELESLQSVFYNPGEIRVEDMCTLSDIKNFVNGHSTYLPQYLDLTVNLLIENLKFELCVTLSHEYPYSSPEIFVRNHKLNRSQHVKLNKDLCDHVAGLERGEPCIFNAVSWLQDNAQGYVEVEEEPASLQDEKNDRYIRYWIYSHHIYSKTKRREIVDLANLLHINGFCMPGKLGLMFLLVPSGKV</sequence>
<dbReference type="PANTHER" id="PTHR15955:SF8">
    <property type="entry name" value="RWD DOMAIN-CONTAINING PROTEIN 2B-RELATED"/>
    <property type="match status" value="1"/>
</dbReference>
<protein>
    <recommendedName>
        <fullName evidence="1">RWD domain-containing protein</fullName>
    </recommendedName>
</protein>
<gene>
    <name evidence="2" type="ORF">NQ315_012566</name>
</gene>
<evidence type="ECO:0000313" key="2">
    <source>
        <dbReference type="EMBL" id="KAJ8911836.1"/>
    </source>
</evidence>
<dbReference type="PANTHER" id="PTHR15955">
    <property type="entry name" value="RWD DOMAIN CONTAINING PROTEIN 2"/>
    <property type="match status" value="1"/>
</dbReference>
<dbReference type="SMART" id="SM00591">
    <property type="entry name" value="RWD"/>
    <property type="match status" value="1"/>
</dbReference>
<dbReference type="Pfam" id="PF05773">
    <property type="entry name" value="RWD"/>
    <property type="match status" value="1"/>
</dbReference>
<keyword evidence="3" id="KW-1185">Reference proteome</keyword>
<dbReference type="SUPFAM" id="SSF54495">
    <property type="entry name" value="UBC-like"/>
    <property type="match status" value="1"/>
</dbReference>
<dbReference type="Gene3D" id="3.10.110.10">
    <property type="entry name" value="Ubiquitin Conjugating Enzyme"/>
    <property type="match status" value="1"/>
</dbReference>
<proteinExistence type="predicted"/>
<comment type="caution">
    <text evidence="2">The sequence shown here is derived from an EMBL/GenBank/DDBJ whole genome shotgun (WGS) entry which is preliminary data.</text>
</comment>
<accession>A0AAV8VC11</accession>
<dbReference type="EMBL" id="JANEYG010000160">
    <property type="protein sequence ID" value="KAJ8911836.1"/>
    <property type="molecule type" value="Genomic_DNA"/>
</dbReference>
<name>A0AAV8VC11_9CUCU</name>
<dbReference type="Proteomes" id="UP001159042">
    <property type="component" value="Unassembled WGS sequence"/>
</dbReference>
<dbReference type="AlphaFoldDB" id="A0AAV8VC11"/>
<evidence type="ECO:0000313" key="3">
    <source>
        <dbReference type="Proteomes" id="UP001159042"/>
    </source>
</evidence>
<feature type="domain" description="RWD" evidence="1">
    <location>
        <begin position="81"/>
        <end position="199"/>
    </location>
</feature>
<dbReference type="PROSITE" id="PS50908">
    <property type="entry name" value="RWD"/>
    <property type="match status" value="1"/>
</dbReference>
<organism evidence="2 3">
    <name type="scientific">Exocentrus adspersus</name>
    <dbReference type="NCBI Taxonomy" id="1586481"/>
    <lineage>
        <taxon>Eukaryota</taxon>
        <taxon>Metazoa</taxon>
        <taxon>Ecdysozoa</taxon>
        <taxon>Arthropoda</taxon>
        <taxon>Hexapoda</taxon>
        <taxon>Insecta</taxon>
        <taxon>Pterygota</taxon>
        <taxon>Neoptera</taxon>
        <taxon>Endopterygota</taxon>
        <taxon>Coleoptera</taxon>
        <taxon>Polyphaga</taxon>
        <taxon>Cucujiformia</taxon>
        <taxon>Chrysomeloidea</taxon>
        <taxon>Cerambycidae</taxon>
        <taxon>Lamiinae</taxon>
        <taxon>Acanthocinini</taxon>
        <taxon>Exocentrus</taxon>
    </lineage>
</organism>
<dbReference type="InterPro" id="IPR016135">
    <property type="entry name" value="UBQ-conjugating_enzyme/RWD"/>
</dbReference>
<dbReference type="InterPro" id="IPR006575">
    <property type="entry name" value="RWD_dom"/>
</dbReference>
<dbReference type="InterPro" id="IPR017359">
    <property type="entry name" value="Phi-like"/>
</dbReference>
<dbReference type="CDD" id="cd23829">
    <property type="entry name" value="RWD_RWDD2"/>
    <property type="match status" value="1"/>
</dbReference>
<evidence type="ECO:0000259" key="1">
    <source>
        <dbReference type="PROSITE" id="PS50908"/>
    </source>
</evidence>